<proteinExistence type="predicted"/>
<gene>
    <name evidence="1" type="ORF">ElyMa_001635800</name>
</gene>
<dbReference type="Proteomes" id="UP000762676">
    <property type="component" value="Unassembled WGS sequence"/>
</dbReference>
<name>A0AAV4JNK1_9GAST</name>
<dbReference type="EMBL" id="BMAT01003310">
    <property type="protein sequence ID" value="GFS23273.1"/>
    <property type="molecule type" value="Genomic_DNA"/>
</dbReference>
<reference evidence="1 2" key="1">
    <citation type="journal article" date="2021" name="Elife">
        <title>Chloroplast acquisition without the gene transfer in kleptoplastic sea slugs, Plakobranchus ocellatus.</title>
        <authorList>
            <person name="Maeda T."/>
            <person name="Takahashi S."/>
            <person name="Yoshida T."/>
            <person name="Shimamura S."/>
            <person name="Takaki Y."/>
            <person name="Nagai Y."/>
            <person name="Toyoda A."/>
            <person name="Suzuki Y."/>
            <person name="Arimoto A."/>
            <person name="Ishii H."/>
            <person name="Satoh N."/>
            <person name="Nishiyama T."/>
            <person name="Hasebe M."/>
            <person name="Maruyama T."/>
            <person name="Minagawa J."/>
            <person name="Obokata J."/>
            <person name="Shigenobu S."/>
        </authorList>
    </citation>
    <scope>NUCLEOTIDE SEQUENCE [LARGE SCALE GENOMIC DNA]</scope>
</reference>
<organism evidence="1 2">
    <name type="scientific">Elysia marginata</name>
    <dbReference type="NCBI Taxonomy" id="1093978"/>
    <lineage>
        <taxon>Eukaryota</taxon>
        <taxon>Metazoa</taxon>
        <taxon>Spiralia</taxon>
        <taxon>Lophotrochozoa</taxon>
        <taxon>Mollusca</taxon>
        <taxon>Gastropoda</taxon>
        <taxon>Heterobranchia</taxon>
        <taxon>Euthyneura</taxon>
        <taxon>Panpulmonata</taxon>
        <taxon>Sacoglossa</taxon>
        <taxon>Placobranchoidea</taxon>
        <taxon>Plakobranchidae</taxon>
        <taxon>Elysia</taxon>
    </lineage>
</organism>
<evidence type="ECO:0008006" key="3">
    <source>
        <dbReference type="Google" id="ProtNLM"/>
    </source>
</evidence>
<dbReference type="PANTHER" id="PTHR37162:SF1">
    <property type="entry name" value="BED-TYPE DOMAIN-CONTAINING PROTEIN"/>
    <property type="match status" value="1"/>
</dbReference>
<sequence length="117" mass="12966">MEENVFTLNLDESTTKASNNRVMNVLVCFFNEELGESITILYCSIEMTTVNADTVYNALKNQLARGGIPTENLVALLTASAAYMRGCHNGLQKKIRDDIPHLIDVGGDVCHHIHNIM</sequence>
<comment type="caution">
    <text evidence="1">The sequence shown here is derived from an EMBL/GenBank/DDBJ whole genome shotgun (WGS) entry which is preliminary data.</text>
</comment>
<keyword evidence="2" id="KW-1185">Reference proteome</keyword>
<dbReference type="PANTHER" id="PTHR37162">
    <property type="entry name" value="HAT FAMILY DIMERISATION DOMAINCONTAINING PROTEIN-RELATED"/>
    <property type="match status" value="1"/>
</dbReference>
<dbReference type="AlphaFoldDB" id="A0AAV4JNK1"/>
<evidence type="ECO:0000313" key="1">
    <source>
        <dbReference type="EMBL" id="GFS23273.1"/>
    </source>
</evidence>
<accession>A0AAV4JNK1</accession>
<protein>
    <recommendedName>
        <fullName evidence="3">DUF4371 domain-containing protein</fullName>
    </recommendedName>
</protein>
<evidence type="ECO:0000313" key="2">
    <source>
        <dbReference type="Proteomes" id="UP000762676"/>
    </source>
</evidence>